<dbReference type="RefSeq" id="XP_001941119.1">
    <property type="nucleotide sequence ID" value="XM_001941084.2"/>
</dbReference>
<dbReference type="KEGG" id="ptrr:6349100"/>
<dbReference type="GeneID" id="6349100"/>
<evidence type="ECO:0000313" key="3">
    <source>
        <dbReference type="Proteomes" id="UP000245464"/>
    </source>
</evidence>
<dbReference type="AlphaFoldDB" id="A0A834RRF7"/>
<gene>
    <name evidence="2" type="ORF">PtrM4_130540</name>
</gene>
<feature type="signal peptide" evidence="1">
    <location>
        <begin position="1"/>
        <end position="18"/>
    </location>
</feature>
<reference evidence="2 3" key="1">
    <citation type="journal article" date="2018" name="BMC Genomics">
        <title>Comparative genomics of the wheat fungal pathogen Pyrenophora tritici-repentis reveals chromosomal variations and genome plasticity.</title>
        <authorList>
            <person name="Moolhuijzen P."/>
            <person name="See P.T."/>
            <person name="Hane J.K."/>
            <person name="Shi G."/>
            <person name="Liu Z."/>
            <person name="Oliver R.P."/>
            <person name="Moffat C.S."/>
        </authorList>
    </citation>
    <scope>NUCLEOTIDE SEQUENCE [LARGE SCALE GENOMIC DNA]</scope>
    <source>
        <strain evidence="2">M4</strain>
    </source>
</reference>
<evidence type="ECO:0000256" key="1">
    <source>
        <dbReference type="SAM" id="SignalP"/>
    </source>
</evidence>
<organism evidence="2 3">
    <name type="scientific">Pyrenophora tritici-repentis</name>
    <dbReference type="NCBI Taxonomy" id="45151"/>
    <lineage>
        <taxon>Eukaryota</taxon>
        <taxon>Fungi</taxon>
        <taxon>Dikarya</taxon>
        <taxon>Ascomycota</taxon>
        <taxon>Pezizomycotina</taxon>
        <taxon>Dothideomycetes</taxon>
        <taxon>Pleosporomycetidae</taxon>
        <taxon>Pleosporales</taxon>
        <taxon>Pleosporineae</taxon>
        <taxon>Pleosporaceae</taxon>
        <taxon>Pyrenophora</taxon>
    </lineage>
</organism>
<protein>
    <submittedName>
        <fullName evidence="2">Uncharacterized protein</fullName>
    </submittedName>
</protein>
<feature type="chain" id="PRO_5032849259" evidence="1">
    <location>
        <begin position="19"/>
        <end position="111"/>
    </location>
</feature>
<evidence type="ECO:0000313" key="2">
    <source>
        <dbReference type="EMBL" id="KAF7568441.1"/>
    </source>
</evidence>
<name>A0A834RRF7_9PLEO</name>
<dbReference type="Proteomes" id="UP000245464">
    <property type="component" value="Chromosome 7"/>
</dbReference>
<proteinExistence type="predicted"/>
<keyword evidence="1" id="KW-0732">Signal</keyword>
<sequence>MRHLSTTLLLSTPLLAFAKDCAVYYSFSNSAVQDYNTDRNTKSLLMCKDIGGDIEEAERGLVNGAMPFVCSVCRGARDSTADYEEPLFLAPGEWVTFTVRCGDFGYRKCHK</sequence>
<dbReference type="EMBL" id="NQIK02000007">
    <property type="protein sequence ID" value="KAF7568441.1"/>
    <property type="molecule type" value="Genomic_DNA"/>
</dbReference>
<accession>A0A834RRF7</accession>
<comment type="caution">
    <text evidence="2">The sequence shown here is derived from an EMBL/GenBank/DDBJ whole genome shotgun (WGS) entry which is preliminary data.</text>
</comment>